<keyword evidence="12" id="KW-1185">Reference proteome</keyword>
<dbReference type="PANTHER" id="PTHR31089">
    <property type="entry name" value="CYCLIC DOF FACTOR 2"/>
    <property type="match status" value="1"/>
</dbReference>
<evidence type="ECO:0000256" key="4">
    <source>
        <dbReference type="ARBA" id="ARBA00023015"/>
    </source>
</evidence>
<name>A0A8T3ASZ7_DENNO</name>
<comment type="caution">
    <text evidence="11">The sequence shown here is derived from an EMBL/GenBank/DDBJ whole genome shotgun (WGS) entry which is preliminary data.</text>
</comment>
<protein>
    <recommendedName>
        <fullName evidence="10">Dof-type domain-containing protein</fullName>
    </recommendedName>
</protein>
<dbReference type="OrthoDB" id="1927254at2759"/>
<keyword evidence="6" id="KW-0804">Transcription</keyword>
<dbReference type="EMBL" id="JAGYWB010000014">
    <property type="protein sequence ID" value="KAI0499240.1"/>
    <property type="molecule type" value="Genomic_DNA"/>
</dbReference>
<feature type="compositionally biased region" description="Basic and acidic residues" evidence="9">
    <location>
        <begin position="46"/>
        <end position="91"/>
    </location>
</feature>
<feature type="domain" description="Dof-type" evidence="10">
    <location>
        <begin position="96"/>
        <end position="150"/>
    </location>
</feature>
<evidence type="ECO:0000256" key="7">
    <source>
        <dbReference type="ARBA" id="ARBA00023242"/>
    </source>
</evidence>
<keyword evidence="3" id="KW-0862">Zinc</keyword>
<evidence type="ECO:0000256" key="9">
    <source>
        <dbReference type="SAM" id="MobiDB-lite"/>
    </source>
</evidence>
<keyword evidence="5 8" id="KW-0238">DNA-binding</keyword>
<sequence length="328" mass="37405">MDPVIKLFGKTIKLPAVREGLITTAGEDSSGYEKKFSPMILRASSKKQDNIESKRKNEETRFSQQEERIDEKNMSEAKEEKNNPMDKTLKKPDKILPCPRCKSMDTKFCYFNNYNVNQPRHFCKNCQRYWTEGGSMRNVPVGAGRRKSKSSTTNQYYNHHIRIPDCAQADFYESNNQPSPLKHNGTVLSFSAEAPLLESMDSNLENQLSRSLATPWPNPWSQTPLYPMTPYLAMPWLCSCRHSTVSGKRSISSGNGDIAKSEKYLWIPKKLRINEGHEKAAKCSVWEKLGFKNDKTDKIFQTRSAEASQVLCANPAALSRSLNFQERS</sequence>
<evidence type="ECO:0000256" key="2">
    <source>
        <dbReference type="ARBA" id="ARBA00022771"/>
    </source>
</evidence>
<evidence type="ECO:0000313" key="11">
    <source>
        <dbReference type="EMBL" id="KAI0499240.1"/>
    </source>
</evidence>
<dbReference type="GO" id="GO:0008270">
    <property type="term" value="F:zinc ion binding"/>
    <property type="evidence" value="ECO:0007669"/>
    <property type="project" value="UniProtKB-KW"/>
</dbReference>
<evidence type="ECO:0000256" key="5">
    <source>
        <dbReference type="ARBA" id="ARBA00023125"/>
    </source>
</evidence>
<evidence type="ECO:0000256" key="3">
    <source>
        <dbReference type="ARBA" id="ARBA00022833"/>
    </source>
</evidence>
<organism evidence="11 12">
    <name type="scientific">Dendrobium nobile</name>
    <name type="common">Orchid</name>
    <dbReference type="NCBI Taxonomy" id="94219"/>
    <lineage>
        <taxon>Eukaryota</taxon>
        <taxon>Viridiplantae</taxon>
        <taxon>Streptophyta</taxon>
        <taxon>Embryophyta</taxon>
        <taxon>Tracheophyta</taxon>
        <taxon>Spermatophyta</taxon>
        <taxon>Magnoliopsida</taxon>
        <taxon>Liliopsida</taxon>
        <taxon>Asparagales</taxon>
        <taxon>Orchidaceae</taxon>
        <taxon>Epidendroideae</taxon>
        <taxon>Malaxideae</taxon>
        <taxon>Dendrobiinae</taxon>
        <taxon>Dendrobium</taxon>
    </lineage>
</organism>
<evidence type="ECO:0000256" key="1">
    <source>
        <dbReference type="ARBA" id="ARBA00022723"/>
    </source>
</evidence>
<dbReference type="InterPro" id="IPR003851">
    <property type="entry name" value="Znf_Dof"/>
</dbReference>
<dbReference type="GO" id="GO:0003700">
    <property type="term" value="F:DNA-binding transcription factor activity"/>
    <property type="evidence" value="ECO:0007669"/>
    <property type="project" value="InterPro"/>
</dbReference>
<dbReference type="PROSITE" id="PS01361">
    <property type="entry name" value="ZF_DOF_1"/>
    <property type="match status" value="1"/>
</dbReference>
<dbReference type="PROSITE" id="PS50884">
    <property type="entry name" value="ZF_DOF_2"/>
    <property type="match status" value="1"/>
</dbReference>
<dbReference type="AlphaFoldDB" id="A0A8T3ASZ7"/>
<evidence type="ECO:0000256" key="6">
    <source>
        <dbReference type="ARBA" id="ARBA00023163"/>
    </source>
</evidence>
<evidence type="ECO:0000256" key="8">
    <source>
        <dbReference type="PROSITE-ProRule" id="PRU00071"/>
    </source>
</evidence>
<evidence type="ECO:0000259" key="10">
    <source>
        <dbReference type="PROSITE" id="PS50884"/>
    </source>
</evidence>
<gene>
    <name evidence="11" type="ORF">KFK09_020143</name>
</gene>
<comment type="subcellular location">
    <subcellularLocation>
        <location evidence="8">Nucleus</location>
    </subcellularLocation>
</comment>
<dbReference type="Pfam" id="PF02701">
    <property type="entry name" value="Zn_ribbon_Dof"/>
    <property type="match status" value="1"/>
</dbReference>
<dbReference type="Proteomes" id="UP000829196">
    <property type="component" value="Unassembled WGS sequence"/>
</dbReference>
<keyword evidence="4" id="KW-0805">Transcription regulation</keyword>
<accession>A0A8T3ASZ7</accession>
<dbReference type="InterPro" id="IPR045174">
    <property type="entry name" value="Dof"/>
</dbReference>
<keyword evidence="1" id="KW-0479">Metal-binding</keyword>
<keyword evidence="2 8" id="KW-0863">Zinc-finger</keyword>
<feature type="region of interest" description="Disordered" evidence="9">
    <location>
        <begin position="41"/>
        <end position="91"/>
    </location>
</feature>
<dbReference type="GO" id="GO:0003677">
    <property type="term" value="F:DNA binding"/>
    <property type="evidence" value="ECO:0007669"/>
    <property type="project" value="UniProtKB-UniRule"/>
</dbReference>
<dbReference type="PANTHER" id="PTHR31089:SF75">
    <property type="entry name" value="CYCLIC DOF FACTOR 2"/>
    <property type="match status" value="1"/>
</dbReference>
<keyword evidence="7 8" id="KW-0539">Nucleus</keyword>
<evidence type="ECO:0000313" key="12">
    <source>
        <dbReference type="Proteomes" id="UP000829196"/>
    </source>
</evidence>
<reference evidence="11" key="1">
    <citation type="journal article" date="2022" name="Front. Genet.">
        <title>Chromosome-Scale Assembly of the Dendrobium nobile Genome Provides Insights Into the Molecular Mechanism of the Biosynthesis of the Medicinal Active Ingredient of Dendrobium.</title>
        <authorList>
            <person name="Xu Q."/>
            <person name="Niu S.-C."/>
            <person name="Li K.-L."/>
            <person name="Zheng P.-J."/>
            <person name="Zhang X.-J."/>
            <person name="Jia Y."/>
            <person name="Liu Y."/>
            <person name="Niu Y.-X."/>
            <person name="Yu L.-H."/>
            <person name="Chen D.-F."/>
            <person name="Zhang G.-Q."/>
        </authorList>
    </citation>
    <scope>NUCLEOTIDE SEQUENCE</scope>
    <source>
        <tissue evidence="11">Leaf</tissue>
    </source>
</reference>
<proteinExistence type="predicted"/>
<dbReference type="GO" id="GO:0005634">
    <property type="term" value="C:nucleus"/>
    <property type="evidence" value="ECO:0007669"/>
    <property type="project" value="UniProtKB-SubCell"/>
</dbReference>